<accession>N0B0V2</accession>
<reference evidence="1 2" key="1">
    <citation type="journal article" date="2013" name="Genome Announc.">
        <title>Genome sequences for three denitrifying bacterial strains isolated from a uranium- and nitrate-contaminated subsurface environment.</title>
        <authorList>
            <person name="Venkatramanan R."/>
            <person name="Prakash O."/>
            <person name="Woyke T."/>
            <person name="Chain P."/>
            <person name="Goodwin L.A."/>
            <person name="Watson D."/>
            <person name="Brooks S."/>
            <person name="Kostka J.E."/>
            <person name="Green S.J."/>
        </authorList>
    </citation>
    <scope>NUCLEOTIDE SEQUENCE [LARGE SCALE GENOMIC DNA]</scope>
    <source>
        <strain evidence="1 2">1NES1</strain>
    </source>
</reference>
<gene>
    <name evidence="1" type="ORF">HYPDE_24163</name>
</gene>
<evidence type="ECO:0000313" key="2">
    <source>
        <dbReference type="Proteomes" id="UP000005952"/>
    </source>
</evidence>
<dbReference type="EMBL" id="CP005587">
    <property type="protein sequence ID" value="AGK56518.1"/>
    <property type="molecule type" value="Genomic_DNA"/>
</dbReference>
<protein>
    <submittedName>
        <fullName evidence="1">Uncharacterized protein</fullName>
    </submittedName>
</protein>
<proteinExistence type="predicted"/>
<dbReference type="AlphaFoldDB" id="N0B0V2"/>
<name>N0B0V2_9HYPH</name>
<keyword evidence="2" id="KW-1185">Reference proteome</keyword>
<dbReference type="KEGG" id="hdt:HYPDE_24163"/>
<dbReference type="HOGENOM" id="CLU_1747158_0_0_5"/>
<sequence>MFDVRQLSCGRGSAIFAYPSPHENESMLPDDVYRDRLEKTLVDLEAWANETRARADIAITASDRYWRMAVAPFLPTACPFELLIKASQTFDLALNREVYEDKPVERFDLFLNLAKAIARGRVERIETRNALTGILIDVATRVELAPGWDWIGSHRVLKRFVRPLEADEEQQTHRFLSYDR</sequence>
<evidence type="ECO:0000313" key="1">
    <source>
        <dbReference type="EMBL" id="AGK56518.1"/>
    </source>
</evidence>
<dbReference type="Proteomes" id="UP000005952">
    <property type="component" value="Chromosome"/>
</dbReference>
<organism evidence="1 2">
    <name type="scientific">Hyphomicrobium denitrificans 1NES1</name>
    <dbReference type="NCBI Taxonomy" id="670307"/>
    <lineage>
        <taxon>Bacteria</taxon>
        <taxon>Pseudomonadati</taxon>
        <taxon>Pseudomonadota</taxon>
        <taxon>Alphaproteobacteria</taxon>
        <taxon>Hyphomicrobiales</taxon>
        <taxon>Hyphomicrobiaceae</taxon>
        <taxon>Hyphomicrobium</taxon>
    </lineage>
</organism>